<evidence type="ECO:0000313" key="9">
    <source>
        <dbReference type="EMBL" id="KAG5661438.1"/>
    </source>
</evidence>
<proteinExistence type="predicted"/>
<keyword evidence="6" id="KW-0539">Nucleus</keyword>
<evidence type="ECO:0008006" key="11">
    <source>
        <dbReference type="Google" id="ProtNLM"/>
    </source>
</evidence>
<evidence type="ECO:0000256" key="7">
    <source>
        <dbReference type="SAM" id="MobiDB-lite"/>
    </source>
</evidence>
<keyword evidence="4 8" id="KW-1133">Transmembrane helix</keyword>
<evidence type="ECO:0000256" key="8">
    <source>
        <dbReference type="SAM" id="Phobius"/>
    </source>
</evidence>
<keyword evidence="5 8" id="KW-0472">Membrane</keyword>
<feature type="transmembrane region" description="Helical" evidence="8">
    <location>
        <begin position="935"/>
        <end position="958"/>
    </location>
</feature>
<feature type="transmembrane region" description="Helical" evidence="8">
    <location>
        <begin position="800"/>
        <end position="820"/>
    </location>
</feature>
<dbReference type="Pfam" id="PF13520">
    <property type="entry name" value="AA_permease_2"/>
    <property type="match status" value="1"/>
</dbReference>
<dbReference type="PANTHER" id="PTHR45649:SF28">
    <property type="entry name" value="TRANSPORTER, PUTATIVE (EUROFUNG)-RELATED"/>
    <property type="match status" value="1"/>
</dbReference>
<evidence type="ECO:0000256" key="4">
    <source>
        <dbReference type="ARBA" id="ARBA00022989"/>
    </source>
</evidence>
<comment type="caution">
    <text evidence="9">The sequence shown here is derived from an EMBL/GenBank/DDBJ whole genome shotgun (WGS) entry which is preliminary data.</text>
</comment>
<feature type="region of interest" description="Disordered" evidence="7">
    <location>
        <begin position="64"/>
        <end position="90"/>
    </location>
</feature>
<dbReference type="Pfam" id="PF11951">
    <property type="entry name" value="Fungal_trans_2"/>
    <property type="match status" value="1"/>
</dbReference>
<evidence type="ECO:0000256" key="2">
    <source>
        <dbReference type="ARBA" id="ARBA00022448"/>
    </source>
</evidence>
<evidence type="ECO:0000256" key="6">
    <source>
        <dbReference type="ARBA" id="ARBA00023242"/>
    </source>
</evidence>
<feature type="transmembrane region" description="Helical" evidence="8">
    <location>
        <begin position="1083"/>
        <end position="1104"/>
    </location>
</feature>
<feature type="transmembrane region" description="Helical" evidence="8">
    <location>
        <begin position="684"/>
        <end position="706"/>
    </location>
</feature>
<dbReference type="AlphaFoldDB" id="A0A9P7KT14"/>
<dbReference type="GO" id="GO:0016020">
    <property type="term" value="C:membrane"/>
    <property type="evidence" value="ECO:0007669"/>
    <property type="project" value="UniProtKB-SubCell"/>
</dbReference>
<dbReference type="Gene3D" id="1.20.1740.10">
    <property type="entry name" value="Amino acid/polyamine transporter I"/>
    <property type="match status" value="1"/>
</dbReference>
<keyword evidence="3 8" id="KW-0812">Transmembrane</keyword>
<evidence type="ECO:0000313" key="10">
    <source>
        <dbReference type="Proteomes" id="UP000782241"/>
    </source>
</evidence>
<name>A0A9P7KT14_9HYPO</name>
<feature type="transmembrane region" description="Helical" evidence="8">
    <location>
        <begin position="1052"/>
        <end position="1077"/>
    </location>
</feature>
<keyword evidence="10" id="KW-1185">Reference proteome</keyword>
<comment type="subcellular location">
    <subcellularLocation>
        <location evidence="1">Membrane</location>
        <topology evidence="1">Multi-pass membrane protein</topology>
    </subcellularLocation>
</comment>
<dbReference type="PANTHER" id="PTHR45649">
    <property type="entry name" value="AMINO-ACID PERMEASE BAT1"/>
    <property type="match status" value="1"/>
</dbReference>
<feature type="transmembrane region" description="Helical" evidence="8">
    <location>
        <begin position="751"/>
        <end position="770"/>
    </location>
</feature>
<protein>
    <recommendedName>
        <fullName evidence="11">Amino acid permease</fullName>
    </recommendedName>
</protein>
<gene>
    <name evidence="9" type="ORF">KAF25_005560</name>
</gene>
<keyword evidence="2" id="KW-0813">Transport</keyword>
<dbReference type="EMBL" id="JAGPUO010000007">
    <property type="protein sequence ID" value="KAG5661438.1"/>
    <property type="molecule type" value="Genomic_DNA"/>
</dbReference>
<dbReference type="GO" id="GO:0022857">
    <property type="term" value="F:transmembrane transporter activity"/>
    <property type="evidence" value="ECO:0007669"/>
    <property type="project" value="InterPro"/>
</dbReference>
<feature type="transmembrane region" description="Helical" evidence="8">
    <location>
        <begin position="1011"/>
        <end position="1032"/>
    </location>
</feature>
<evidence type="ECO:0000256" key="5">
    <source>
        <dbReference type="ARBA" id="ARBA00023136"/>
    </source>
</evidence>
<feature type="transmembrane region" description="Helical" evidence="8">
    <location>
        <begin position="651"/>
        <end position="672"/>
    </location>
</feature>
<dbReference type="InterPro" id="IPR002293">
    <property type="entry name" value="AA/rel_permease1"/>
</dbReference>
<dbReference type="Proteomes" id="UP000782241">
    <property type="component" value="Unassembled WGS sequence"/>
</dbReference>
<feature type="transmembrane region" description="Helical" evidence="8">
    <location>
        <begin position="726"/>
        <end position="745"/>
    </location>
</feature>
<feature type="transmembrane region" description="Helical" evidence="8">
    <location>
        <begin position="777"/>
        <end position="794"/>
    </location>
</feature>
<evidence type="ECO:0000256" key="3">
    <source>
        <dbReference type="ARBA" id="ARBA00022692"/>
    </source>
</evidence>
<reference evidence="9" key="1">
    <citation type="submission" date="2021-04" db="EMBL/GenBank/DDBJ databases">
        <title>Draft genome of Fusarium avenaceum strain F156N33, isolated from an atmospheric sample in Virginia.</title>
        <authorList>
            <person name="Yang S."/>
            <person name="Vinatzer B.A."/>
            <person name="Coleman J."/>
        </authorList>
    </citation>
    <scope>NUCLEOTIDE SEQUENCE</scope>
    <source>
        <strain evidence="9">F156N33</strain>
    </source>
</reference>
<organism evidence="9 10">
    <name type="scientific">Fusarium avenaceum</name>
    <dbReference type="NCBI Taxonomy" id="40199"/>
    <lineage>
        <taxon>Eukaryota</taxon>
        <taxon>Fungi</taxon>
        <taxon>Dikarya</taxon>
        <taxon>Ascomycota</taxon>
        <taxon>Pezizomycotina</taxon>
        <taxon>Sordariomycetes</taxon>
        <taxon>Hypocreomycetidae</taxon>
        <taxon>Hypocreales</taxon>
        <taxon>Nectriaceae</taxon>
        <taxon>Fusarium</taxon>
        <taxon>Fusarium tricinctum species complex</taxon>
    </lineage>
</organism>
<evidence type="ECO:0000256" key="1">
    <source>
        <dbReference type="ARBA" id="ARBA00004141"/>
    </source>
</evidence>
<accession>A0A9P7KT14</accession>
<sequence length="1121" mass="123530">MSGLKCDEAKPSCHNCLARKVSCPGYQQTLKWSTKYERRKKDKSSDPPGFDQLISAASLSVQERRSSNVEISHHRNSRRSSSSSNQANLSPALLPANTFASLHSSTTREEVDRVGCAIKSISSNLLRAEPSQQDLQLATADIENDVKPSNNMPLILQPQNPIQIGTDDIENEKRCYRRGSSFYTNTGTPITTISEPSSFLIELWFKSVCGSWAAYDSPSNPFRRLGSSLWGSSRPLFYSLQSMAAASLTKRQPQIQEIATSAPRVATEAIIHELKSLFDSPNSVTTVPHALIISLFCLSSSLCWMDHKQLGLQYLRHVRVILALLEMRSEYLSKQDQSLVGFFKECLIYEESVRSIVTSARDDISTLTEWTPATYPPYDFVLHPWTGVPPKIIALFGKSMSLCRRSRDTWRNCTAPTYEVMWQTMLDINEAQILEETLLSVQVPNLISDAADVYTNKGQINLDLHHAAEVFRLCSLLQLYQTFPDLVSRRLPERINGNMTKITWSTSLALHITGLLSSIPAESIRCLQPLLCLGVGSGLRCKTVCTEESAPKLELSDTSWMKSTQAVEDEFSFSAEDSVQQHFVDVDLARGFIMDRLKGFGHGPAAGPIVVLRELLQAVWSYYDKHGASGDAADLTALGYKPELQRNRSMFTLLFQSLAIAAIPYGFGAPLINSVYGGGQLSMFLGWIVVCLLDECIAISLGELAARWPTSAGPYYWSFQIASPRYRTVLSFITGWTWLVGNWTITLSVNFGFASLLAGGVSIFLPDYVWQPWKLVLIFYGLCVVTFFIVAYGNKFLPTVDTFCAAFTAITIFIVCVCLSSEAKDGRHSASYTLGNFDPNLSGWGNFGFWIGALPSAYTFSAIGMITSMAEECGDVTVKLPRALALCVPVGCIAGLFFIIPICATLPPLEELLTAPLGQVLPMIFYRVMGTKAGGIALTALVLIITLFCSISITVAASRTTWAFARDRAIPLSRVWSKVDKRHGTPIMALLLTTIIEMLLGLIYLGSSSAFNAFIAVGVIGLASSYGIPILLSMLTGRAGVNTAPWTFGKHFGWVINVIALAWICFEMILFTMPVAIPVNAVTMNYAVVVFFGFMAISAVWYIVHARHVYKGPPESDGLTK</sequence>
<feature type="transmembrane region" description="Helical" evidence="8">
    <location>
        <begin position="841"/>
        <end position="863"/>
    </location>
</feature>
<feature type="transmembrane region" description="Helical" evidence="8">
    <location>
        <begin position="883"/>
        <end position="905"/>
    </location>
</feature>
<feature type="compositionally biased region" description="Basic and acidic residues" evidence="7">
    <location>
        <begin position="64"/>
        <end position="73"/>
    </location>
</feature>
<feature type="transmembrane region" description="Helical" evidence="8">
    <location>
        <begin position="987"/>
        <end position="1005"/>
    </location>
</feature>
<dbReference type="InterPro" id="IPR021858">
    <property type="entry name" value="Fun_TF"/>
</dbReference>